<accession>X1A2L3</accession>
<proteinExistence type="predicted"/>
<dbReference type="AlphaFoldDB" id="X1A2L3"/>
<feature type="non-terminal residue" evidence="1">
    <location>
        <position position="1"/>
    </location>
</feature>
<sequence length="289" mass="31915">RQVAVITSLSASVQTTYYWSINLTDGYNWTNATYHFTTNVLPVLSGESPTNSSTGISLTPALYVICTDADSDVMTATWRSNSSGAWVDFATNTSIITGTNITQMNSNFSEYNTTYWWSINLTDGYNWTNETYHFTTNALPTLSGESPSGVDYFSCEASDVELYLDETEYDTDSTVYEKQAEYTVPALALDAEYRVSCWAKPYTAPNPVGVKIYKNGVAITEEEIVTSVGWTPLTWDLSPFTATDTIEVWICGLSSPMNSRVKDFKISGNVTYYNASTGISVTPSLHVIC</sequence>
<organism evidence="1">
    <name type="scientific">marine sediment metagenome</name>
    <dbReference type="NCBI Taxonomy" id="412755"/>
    <lineage>
        <taxon>unclassified sequences</taxon>
        <taxon>metagenomes</taxon>
        <taxon>ecological metagenomes</taxon>
    </lineage>
</organism>
<dbReference type="EMBL" id="BART01004544">
    <property type="protein sequence ID" value="GAG54496.1"/>
    <property type="molecule type" value="Genomic_DNA"/>
</dbReference>
<feature type="non-terminal residue" evidence="1">
    <location>
        <position position="289"/>
    </location>
</feature>
<comment type="caution">
    <text evidence="1">The sequence shown here is derived from an EMBL/GenBank/DDBJ whole genome shotgun (WGS) entry which is preliminary data.</text>
</comment>
<evidence type="ECO:0000313" key="1">
    <source>
        <dbReference type="EMBL" id="GAG54496.1"/>
    </source>
</evidence>
<protein>
    <submittedName>
        <fullName evidence="1">Uncharacterized protein</fullName>
    </submittedName>
</protein>
<gene>
    <name evidence="1" type="ORF">S01H4_11318</name>
</gene>
<name>X1A2L3_9ZZZZ</name>
<reference evidence="1" key="1">
    <citation type="journal article" date="2014" name="Front. Microbiol.">
        <title>High frequency of phylogenetically diverse reductive dehalogenase-homologous genes in deep subseafloor sedimentary metagenomes.</title>
        <authorList>
            <person name="Kawai M."/>
            <person name="Futagami T."/>
            <person name="Toyoda A."/>
            <person name="Takaki Y."/>
            <person name="Nishi S."/>
            <person name="Hori S."/>
            <person name="Arai W."/>
            <person name="Tsubouchi T."/>
            <person name="Morono Y."/>
            <person name="Uchiyama I."/>
            <person name="Ito T."/>
            <person name="Fujiyama A."/>
            <person name="Inagaki F."/>
            <person name="Takami H."/>
        </authorList>
    </citation>
    <scope>NUCLEOTIDE SEQUENCE</scope>
    <source>
        <strain evidence="1">Expedition CK06-06</strain>
    </source>
</reference>